<feature type="region of interest" description="Disordered" evidence="6">
    <location>
        <begin position="62"/>
        <end position="81"/>
    </location>
</feature>
<dbReference type="Proteomes" id="UP000472273">
    <property type="component" value="Unplaced"/>
</dbReference>
<dbReference type="PANTHER" id="PTHR12352">
    <property type="entry name" value="SECRETED MODULAR CALCIUM-BINDING PROTEIN"/>
    <property type="match status" value="1"/>
</dbReference>
<evidence type="ECO:0000256" key="5">
    <source>
        <dbReference type="PROSITE-ProRule" id="PRU00500"/>
    </source>
</evidence>
<sequence length="81" mass="9097">KFHCRRRADRAGAELNVDCTEEDNDVFVPDCTEDGNYKEIQCKRGECWCVDLRGKEIPGSRVRGTNPRCPTMGGKGPDSLH</sequence>
<evidence type="ECO:0000256" key="2">
    <source>
        <dbReference type="ARBA" id="ARBA00022525"/>
    </source>
</evidence>
<dbReference type="InterPro" id="IPR000716">
    <property type="entry name" value="Thyroglobulin_1"/>
</dbReference>
<evidence type="ECO:0000256" key="4">
    <source>
        <dbReference type="ARBA" id="ARBA00023157"/>
    </source>
</evidence>
<evidence type="ECO:0000259" key="7">
    <source>
        <dbReference type="PROSITE" id="PS51162"/>
    </source>
</evidence>
<organism evidence="8 9">
    <name type="scientific">Pseudonaja textilis</name>
    <name type="common">Eastern brown snake</name>
    <dbReference type="NCBI Taxonomy" id="8673"/>
    <lineage>
        <taxon>Eukaryota</taxon>
        <taxon>Metazoa</taxon>
        <taxon>Chordata</taxon>
        <taxon>Craniata</taxon>
        <taxon>Vertebrata</taxon>
        <taxon>Euteleostomi</taxon>
        <taxon>Lepidosauria</taxon>
        <taxon>Squamata</taxon>
        <taxon>Bifurcata</taxon>
        <taxon>Unidentata</taxon>
        <taxon>Episquamata</taxon>
        <taxon>Toxicofera</taxon>
        <taxon>Serpentes</taxon>
        <taxon>Colubroidea</taxon>
        <taxon>Elapidae</taxon>
        <taxon>Hydrophiinae</taxon>
        <taxon>Pseudonaja</taxon>
    </lineage>
</organism>
<dbReference type="SUPFAM" id="SSF57610">
    <property type="entry name" value="Thyroglobulin type-1 domain"/>
    <property type="match status" value="1"/>
</dbReference>
<dbReference type="Gene3D" id="4.10.800.10">
    <property type="entry name" value="Thyroglobulin type-1"/>
    <property type="match status" value="1"/>
</dbReference>
<dbReference type="InterPro" id="IPR036857">
    <property type="entry name" value="Thyroglobulin_1_sf"/>
</dbReference>
<dbReference type="GO" id="GO:0005615">
    <property type="term" value="C:extracellular space"/>
    <property type="evidence" value="ECO:0007669"/>
    <property type="project" value="TreeGrafter"/>
</dbReference>
<evidence type="ECO:0000256" key="6">
    <source>
        <dbReference type="SAM" id="MobiDB-lite"/>
    </source>
</evidence>
<proteinExistence type="predicted"/>
<feature type="disulfide bond" evidence="5">
    <location>
        <begin position="49"/>
        <end position="69"/>
    </location>
</feature>
<evidence type="ECO:0000313" key="8">
    <source>
        <dbReference type="Ensembl" id="ENSPTXP00000008214.1"/>
    </source>
</evidence>
<evidence type="ECO:0000256" key="3">
    <source>
        <dbReference type="ARBA" id="ARBA00022737"/>
    </source>
</evidence>
<dbReference type="PANTHER" id="PTHR12352:SF3">
    <property type="entry name" value="NIDOGEN-2"/>
    <property type="match status" value="1"/>
</dbReference>
<reference evidence="8" key="2">
    <citation type="submission" date="2025-09" db="UniProtKB">
        <authorList>
            <consortium name="Ensembl"/>
        </authorList>
    </citation>
    <scope>IDENTIFICATION</scope>
</reference>
<keyword evidence="3" id="KW-0677">Repeat</keyword>
<dbReference type="PROSITE" id="PS51162">
    <property type="entry name" value="THYROGLOBULIN_1_2"/>
    <property type="match status" value="1"/>
</dbReference>
<dbReference type="SMART" id="SM00211">
    <property type="entry name" value="TY"/>
    <property type="match status" value="1"/>
</dbReference>
<keyword evidence="4 5" id="KW-1015">Disulfide bond</keyword>
<dbReference type="PROSITE" id="PS00484">
    <property type="entry name" value="THYROGLOBULIN_1_1"/>
    <property type="match status" value="1"/>
</dbReference>
<protein>
    <recommendedName>
        <fullName evidence="7">Thyroglobulin type-1 domain-containing protein</fullName>
    </recommendedName>
</protein>
<dbReference type="Pfam" id="PF00086">
    <property type="entry name" value="Thyroglobulin_1"/>
    <property type="match status" value="1"/>
</dbReference>
<evidence type="ECO:0000313" key="9">
    <source>
        <dbReference type="Proteomes" id="UP000472273"/>
    </source>
</evidence>
<dbReference type="AlphaFoldDB" id="A0A670Y8G8"/>
<comment type="subcellular location">
    <subcellularLocation>
        <location evidence="1">Secreted</location>
    </subcellularLocation>
</comment>
<dbReference type="CDD" id="cd00191">
    <property type="entry name" value="TY"/>
    <property type="match status" value="1"/>
</dbReference>
<comment type="caution">
    <text evidence="5">Lacks conserved residue(s) required for the propagation of feature annotation.</text>
</comment>
<dbReference type="Ensembl" id="ENSPTXT00000008503.1">
    <property type="protein sequence ID" value="ENSPTXP00000008214.1"/>
    <property type="gene ID" value="ENSPTXG00000005955.1"/>
</dbReference>
<reference evidence="8" key="1">
    <citation type="submission" date="2025-08" db="UniProtKB">
        <authorList>
            <consortium name="Ensembl"/>
        </authorList>
    </citation>
    <scope>IDENTIFICATION</scope>
</reference>
<keyword evidence="9" id="KW-1185">Reference proteome</keyword>
<feature type="domain" description="Thyroglobulin type-1" evidence="7">
    <location>
        <begin position="16"/>
        <end position="69"/>
    </location>
</feature>
<accession>A0A670Y8G8</accession>
<name>A0A670Y8G8_PSETE</name>
<dbReference type="GeneTree" id="ENSGT00940000177637"/>
<dbReference type="InterPro" id="IPR051950">
    <property type="entry name" value="Dev_reg/Prot_inhib"/>
</dbReference>
<keyword evidence="2" id="KW-0964">Secreted</keyword>
<evidence type="ECO:0000256" key="1">
    <source>
        <dbReference type="ARBA" id="ARBA00004613"/>
    </source>
</evidence>